<protein>
    <submittedName>
        <fullName evidence="3">Uncharacterized protein</fullName>
    </submittedName>
</protein>
<evidence type="ECO:0000313" key="4">
    <source>
        <dbReference type="Proteomes" id="UP000245263"/>
    </source>
</evidence>
<evidence type="ECO:0000256" key="1">
    <source>
        <dbReference type="SAM" id="MobiDB-lite"/>
    </source>
</evidence>
<keyword evidence="2" id="KW-0472">Membrane</keyword>
<feature type="transmembrane region" description="Helical" evidence="2">
    <location>
        <begin position="131"/>
        <end position="152"/>
    </location>
</feature>
<accession>A0ABM7UH46</accession>
<feature type="region of interest" description="Disordered" evidence="1">
    <location>
        <begin position="1"/>
        <end position="29"/>
    </location>
</feature>
<keyword evidence="2" id="KW-1133">Transmembrane helix</keyword>
<proteinExistence type="predicted"/>
<dbReference type="EMBL" id="AP025028">
    <property type="protein sequence ID" value="BDA77834.1"/>
    <property type="molecule type" value="Genomic_DNA"/>
</dbReference>
<gene>
    <name evidence="3" type="ORF">LPTSP3_g07640</name>
</gene>
<name>A0ABM7UH46_9LEPT</name>
<dbReference type="Proteomes" id="UP000245263">
    <property type="component" value="Chromosome 1"/>
</dbReference>
<evidence type="ECO:0000256" key="2">
    <source>
        <dbReference type="SAM" id="Phobius"/>
    </source>
</evidence>
<sequence>MTSNLGLAGMAKKQTNSLKPLPEPNETNSEGIASQCLHIDYLRNEILNHEKLPLVITKHIDGCNHCVHSVLSIVDGDHYLLARVEKSFGAPLDKLQKRWFGVDVNPIAEDDSAPTGLLSKLVSFFKKNYKLFLIIGYIALLVPTLQLLLYLFQN</sequence>
<evidence type="ECO:0000313" key="3">
    <source>
        <dbReference type="EMBL" id="BDA77834.1"/>
    </source>
</evidence>
<keyword evidence="4" id="KW-1185">Reference proteome</keyword>
<organism evidence="3 4">
    <name type="scientific">Leptospira kobayashii</name>
    <dbReference type="NCBI Taxonomy" id="1917830"/>
    <lineage>
        <taxon>Bacteria</taxon>
        <taxon>Pseudomonadati</taxon>
        <taxon>Spirochaetota</taxon>
        <taxon>Spirochaetia</taxon>
        <taxon>Leptospirales</taxon>
        <taxon>Leptospiraceae</taxon>
        <taxon>Leptospira</taxon>
    </lineage>
</organism>
<keyword evidence="2" id="KW-0812">Transmembrane</keyword>
<reference evidence="3 4" key="1">
    <citation type="submission" date="2021-08" db="EMBL/GenBank/DDBJ databases">
        <title>Complete genome sequence of Leptospira kobayashii strain E30.</title>
        <authorList>
            <person name="Nakao R."/>
            <person name="Nakamura S."/>
            <person name="Masuzawa T."/>
            <person name="Koizumi N."/>
        </authorList>
    </citation>
    <scope>NUCLEOTIDE SEQUENCE [LARGE SCALE GENOMIC DNA]</scope>
    <source>
        <strain evidence="3 4">E30</strain>
    </source>
</reference>